<proteinExistence type="predicted"/>
<dbReference type="RefSeq" id="WP_248866837.1">
    <property type="nucleotide sequence ID" value="NZ_CP086322.1"/>
</dbReference>
<gene>
    <name evidence="3" type="ORF">K9S39_32275</name>
</gene>
<dbReference type="InterPro" id="IPR011761">
    <property type="entry name" value="ATP-grasp"/>
</dbReference>
<dbReference type="PIRSF" id="PIRSF029120">
    <property type="entry name" value="UCP029120"/>
    <property type="match status" value="1"/>
</dbReference>
<sequence length="359" mass="38765">MDVRIWFNGIWPDRMHLIPMLRENPDHADVRIFGTHTNPAAPALRACDVAGIEPAASGRDGDGDDEFFGFALDFCRRHGIDVVMPSARLAAFADHAAAFARIGTKVMCSPAATARLVTSKSRTYAAAEDARVPLAPWRVIADADGLRNAVAEMARTGVRLCLKPAGEYSANGFRVLDDAPLEVSDLELPPQPRVSVADAADALRRAEKRGEPARPFIVMPYLDPPEISVDCLSDAVGRLVTAIPRAKEGKVRTMLDAPELTALARRVVAHFGLAYLSNVQFRHWNGRPVLLEANARASAGLYQTALTEVNLAWAAVRMLRYGDSGELPPPRSGGRLVVVHHAIPISGLRQPVAPAVADS</sequence>
<keyword evidence="4" id="KW-1185">Reference proteome</keyword>
<protein>
    <submittedName>
        <fullName evidence="3">ATP-grasp domain-containing protein</fullName>
    </submittedName>
</protein>
<feature type="domain" description="ATP-grasp" evidence="2">
    <location>
        <begin position="124"/>
        <end position="320"/>
    </location>
</feature>
<reference evidence="3" key="1">
    <citation type="submission" date="2021-10" db="EMBL/GenBank/DDBJ databases">
        <title>Streptomyces nigrumlapis sp.nov.,an antimicrobial producing actinobacterium isolated from Black Gobi rocks.</title>
        <authorList>
            <person name="Wen Y."/>
            <person name="Zhang W."/>
            <person name="Liu X.G."/>
        </authorList>
    </citation>
    <scope>NUCLEOTIDE SEQUENCE</scope>
    <source>
        <strain evidence="3">ST13-2-2</strain>
    </source>
</reference>
<evidence type="ECO:0000256" key="1">
    <source>
        <dbReference type="PROSITE-ProRule" id="PRU00409"/>
    </source>
</evidence>
<dbReference type="PROSITE" id="PS00867">
    <property type="entry name" value="CPSASE_2"/>
    <property type="match status" value="1"/>
</dbReference>
<organism evidence="3 4">
    <name type="scientific">Streptomyces halobius</name>
    <dbReference type="NCBI Taxonomy" id="2879846"/>
    <lineage>
        <taxon>Bacteria</taxon>
        <taxon>Bacillati</taxon>
        <taxon>Actinomycetota</taxon>
        <taxon>Actinomycetes</taxon>
        <taxon>Kitasatosporales</taxon>
        <taxon>Streptomycetaceae</taxon>
        <taxon>Streptomyces</taxon>
    </lineage>
</organism>
<accession>A0ABY4MEK6</accession>
<dbReference type="Gene3D" id="3.40.50.20">
    <property type="match status" value="1"/>
</dbReference>
<evidence type="ECO:0000313" key="3">
    <source>
        <dbReference type="EMBL" id="UQA95928.1"/>
    </source>
</evidence>
<name>A0ABY4MEK6_9ACTN</name>
<dbReference type="EMBL" id="CP086322">
    <property type="protein sequence ID" value="UQA95928.1"/>
    <property type="molecule type" value="Genomic_DNA"/>
</dbReference>
<keyword evidence="1" id="KW-0067">ATP-binding</keyword>
<dbReference type="Gene3D" id="3.30.470.20">
    <property type="entry name" value="ATP-grasp fold, B domain"/>
    <property type="match status" value="1"/>
</dbReference>
<dbReference type="InterPro" id="IPR011226">
    <property type="entry name" value="ATP-grasp_fam"/>
</dbReference>
<dbReference type="Proteomes" id="UP000830115">
    <property type="component" value="Chromosome"/>
</dbReference>
<dbReference type="InterPro" id="IPR005479">
    <property type="entry name" value="CPAse_ATP-bd"/>
</dbReference>
<dbReference type="PROSITE" id="PS50975">
    <property type="entry name" value="ATP_GRASP"/>
    <property type="match status" value="1"/>
</dbReference>
<dbReference type="Pfam" id="PF15632">
    <property type="entry name" value="ATPgrasp_Ter"/>
    <property type="match status" value="1"/>
</dbReference>
<evidence type="ECO:0000259" key="2">
    <source>
        <dbReference type="PROSITE" id="PS50975"/>
    </source>
</evidence>
<evidence type="ECO:0000313" key="4">
    <source>
        <dbReference type="Proteomes" id="UP000830115"/>
    </source>
</evidence>
<dbReference type="SUPFAM" id="SSF56059">
    <property type="entry name" value="Glutathione synthetase ATP-binding domain-like"/>
    <property type="match status" value="1"/>
</dbReference>
<keyword evidence="1" id="KW-0547">Nucleotide-binding</keyword>